<dbReference type="SUPFAM" id="SSF52540">
    <property type="entry name" value="P-loop containing nucleoside triphosphate hydrolases"/>
    <property type="match status" value="2"/>
</dbReference>
<evidence type="ECO:0000259" key="7">
    <source>
        <dbReference type="SMART" id="SM01086"/>
    </source>
</evidence>
<evidence type="ECO:0000256" key="3">
    <source>
        <dbReference type="ARBA" id="ARBA00022840"/>
    </source>
</evidence>
<dbReference type="Proteomes" id="UP000179266">
    <property type="component" value="Unassembled WGS sequence"/>
</dbReference>
<dbReference type="SMART" id="SM00028">
    <property type="entry name" value="TPR"/>
    <property type="match status" value="4"/>
</dbReference>
<accession>A0A1F7RX67</accession>
<dbReference type="PANTHER" id="PTHR11638:SF18">
    <property type="entry name" value="HEAT SHOCK PROTEIN 104"/>
    <property type="match status" value="1"/>
</dbReference>
<dbReference type="CDD" id="cd19499">
    <property type="entry name" value="RecA-like_ClpB_Hsp104-like"/>
    <property type="match status" value="1"/>
</dbReference>
<dbReference type="InterPro" id="IPR041546">
    <property type="entry name" value="ClpA/ClpB_AAA_lid"/>
</dbReference>
<feature type="repeat" description="TPR" evidence="5">
    <location>
        <begin position="264"/>
        <end position="297"/>
    </location>
</feature>
<evidence type="ECO:0000259" key="6">
    <source>
        <dbReference type="SMART" id="SM00382"/>
    </source>
</evidence>
<evidence type="ECO:0000256" key="2">
    <source>
        <dbReference type="ARBA" id="ARBA00022741"/>
    </source>
</evidence>
<dbReference type="GO" id="GO:0005524">
    <property type="term" value="F:ATP binding"/>
    <property type="evidence" value="ECO:0007669"/>
    <property type="project" value="UniProtKB-KW"/>
</dbReference>
<keyword evidence="1" id="KW-0677">Repeat</keyword>
<dbReference type="InterPro" id="IPR050130">
    <property type="entry name" value="ClpA_ClpB"/>
</dbReference>
<dbReference type="Pfam" id="PF17871">
    <property type="entry name" value="AAA_lid_9"/>
    <property type="match status" value="1"/>
</dbReference>
<keyword evidence="4" id="KW-0143">Chaperone</keyword>
<dbReference type="GO" id="GO:0034605">
    <property type="term" value="P:cellular response to heat"/>
    <property type="evidence" value="ECO:0007669"/>
    <property type="project" value="TreeGrafter"/>
</dbReference>
<keyword evidence="3" id="KW-0067">ATP-binding</keyword>
<reference evidence="8 9" key="1">
    <citation type="journal article" date="2016" name="Nat. Commun.">
        <title>Thousands of microbial genomes shed light on interconnected biogeochemical processes in an aquifer system.</title>
        <authorList>
            <person name="Anantharaman K."/>
            <person name="Brown C.T."/>
            <person name="Hug L.A."/>
            <person name="Sharon I."/>
            <person name="Castelle C.J."/>
            <person name="Probst A.J."/>
            <person name="Thomas B.C."/>
            <person name="Singh A."/>
            <person name="Wilkins M.J."/>
            <person name="Karaoz U."/>
            <person name="Brodie E.L."/>
            <person name="Williams K.H."/>
            <person name="Hubbard S.S."/>
            <person name="Banfield J.F."/>
        </authorList>
    </citation>
    <scope>NUCLEOTIDE SEQUENCE [LARGE SCALE GENOMIC DNA]</scope>
</reference>
<proteinExistence type="predicted"/>
<dbReference type="InterPro" id="IPR019489">
    <property type="entry name" value="Clp_ATPase_C"/>
</dbReference>
<feature type="repeat" description="TPR" evidence="5">
    <location>
        <begin position="305"/>
        <end position="338"/>
    </location>
</feature>
<dbReference type="PROSITE" id="PS50005">
    <property type="entry name" value="TPR"/>
    <property type="match status" value="4"/>
</dbReference>
<name>A0A1F7RX67_9BACT</name>
<dbReference type="EMBL" id="MGDD01000151">
    <property type="protein sequence ID" value="OGL46010.1"/>
    <property type="molecule type" value="Genomic_DNA"/>
</dbReference>
<gene>
    <name evidence="8" type="ORF">A2161_16665</name>
</gene>
<dbReference type="GO" id="GO:0005737">
    <property type="term" value="C:cytoplasm"/>
    <property type="evidence" value="ECO:0007669"/>
    <property type="project" value="TreeGrafter"/>
</dbReference>
<sequence length="1048" mass="120826">MDPIQIEEYPTLIRLPYIAFKQEQVPAKRMRRMLALFDSTLRFVSLVVVSEFFRLEETDQVLSESISGNISVFNLEEWFSFTKRFLLTVQNRSQLYCRHLSSFYFREDGTESEYLEIIKEFMKLIEESSNPEFDLILNQEILDHFEKKLSTIIRALDFFRDYKLVKILQNGIRKKVVHLDFNIFRVNTEQSEMMLSEILDDKNDGRVYLKRKDTQEFFSLHPFLLFSGCTQCSDPHLFFYEGVSDNKFKFSDPLENHSQSFTDITLFLRLGNLLARKKLYDDANKLYQQAQKLEPDSKETKDLLFVTYKLLGTQYLFEKKYHKAISHFQRAIQLNSENATFYLNFARAYYQLKEHDDAIKILKILVRKNPNEASAHQLLGQIYEERDAPQKAYVYYNKYLELVPTNKEVIARRNICAREVRDIESKQKYSKTTKEDVDTQLDLNTFVVDITRDARDGKIPPIIAREKEINFMIEILCCKEKNNPIITGEPGVGKTVLVKELARCIVNGEVPGNLLNKRILQINVASLLAGTKYRGQFEQRMLDLIKEFKLLDNSILFIDDLHTIMSSGGGKGGGLDIANILKPALSQGEIQCIGASTLDDYRLYVEKDPTFERRFQIIKLEEPDDEEAYAILNALKTKLEEYHGVVYQDEVLWAAIQLPRIYLRDRYLPDKAIDILDRAGARASLKSPEQHGSDEDAEIHKPQVKKEDVMEVVSDLSGVPLMQAALYRRTQFSNMESIIKNRIVGQDEAVETVSKVLRTTKLGLNIKPARPDGIFLFIGPTGVGKTELARALAEFLFGSEERLIRIDMSEFTDQVSSSKLIGISPGYVGYHDRNQLADEIRNHPYSLVLLDEIEKANSQVLNLFLQVFDAGKLTDGKGRAIYFGNTTIIMTSNIGGELYFRNRVGYGVGNNTDGEFVNEEVTHNALLREIKRYLSPEFINRIDEIVFFKTLTTPNVKKIALLNLKVIIEKLQESGKQLLIEDSALEIIIKEGYSREFGARNLDRVIRRKILDPLAQKFLLPNWEEIRNVRVSNDKDEIVIFLESNITG</sequence>
<keyword evidence="2" id="KW-0547">Nucleotide-binding</keyword>
<dbReference type="InterPro" id="IPR027417">
    <property type="entry name" value="P-loop_NTPase"/>
</dbReference>
<organism evidence="8 9">
    <name type="scientific">Candidatus Schekmanbacteria bacterium RBG_13_48_7</name>
    <dbReference type="NCBI Taxonomy" id="1817878"/>
    <lineage>
        <taxon>Bacteria</taxon>
        <taxon>Candidatus Schekmaniibacteriota</taxon>
    </lineage>
</organism>
<dbReference type="Pfam" id="PF07724">
    <property type="entry name" value="AAA_2"/>
    <property type="match status" value="1"/>
</dbReference>
<comment type="caution">
    <text evidence="8">The sequence shown here is derived from an EMBL/GenBank/DDBJ whole genome shotgun (WGS) entry which is preliminary data.</text>
</comment>
<feature type="repeat" description="TPR" evidence="5">
    <location>
        <begin position="373"/>
        <end position="406"/>
    </location>
</feature>
<dbReference type="InterPro" id="IPR011990">
    <property type="entry name" value="TPR-like_helical_dom_sf"/>
</dbReference>
<dbReference type="Pfam" id="PF14559">
    <property type="entry name" value="TPR_19"/>
    <property type="match status" value="1"/>
</dbReference>
<dbReference type="CDD" id="cd00009">
    <property type="entry name" value="AAA"/>
    <property type="match status" value="1"/>
</dbReference>
<evidence type="ECO:0000256" key="1">
    <source>
        <dbReference type="ARBA" id="ARBA00022737"/>
    </source>
</evidence>
<evidence type="ECO:0000313" key="8">
    <source>
        <dbReference type="EMBL" id="OGL46010.1"/>
    </source>
</evidence>
<dbReference type="AlphaFoldDB" id="A0A1F7RX67"/>
<feature type="domain" description="AAA+ ATPase" evidence="6">
    <location>
        <begin position="480"/>
        <end position="625"/>
    </location>
</feature>
<dbReference type="PROSITE" id="PS00870">
    <property type="entry name" value="CLPAB_1"/>
    <property type="match status" value="1"/>
</dbReference>
<dbReference type="Gene3D" id="1.10.8.60">
    <property type="match status" value="1"/>
</dbReference>
<dbReference type="InterPro" id="IPR018368">
    <property type="entry name" value="ClpA/B_CS1"/>
</dbReference>
<dbReference type="Gene3D" id="3.40.50.300">
    <property type="entry name" value="P-loop containing nucleotide triphosphate hydrolases"/>
    <property type="match status" value="3"/>
</dbReference>
<dbReference type="InterPro" id="IPR001270">
    <property type="entry name" value="ClpA/B"/>
</dbReference>
<dbReference type="Pfam" id="PF00004">
    <property type="entry name" value="AAA"/>
    <property type="match status" value="1"/>
</dbReference>
<dbReference type="PANTHER" id="PTHR11638">
    <property type="entry name" value="ATP-DEPENDENT CLP PROTEASE"/>
    <property type="match status" value="1"/>
</dbReference>
<dbReference type="InterPro" id="IPR003959">
    <property type="entry name" value="ATPase_AAA_core"/>
</dbReference>
<dbReference type="Pfam" id="PF10431">
    <property type="entry name" value="ClpB_D2-small"/>
    <property type="match status" value="1"/>
</dbReference>
<dbReference type="SUPFAM" id="SSF48452">
    <property type="entry name" value="TPR-like"/>
    <property type="match status" value="1"/>
</dbReference>
<feature type="domain" description="Clp ATPase C-terminal" evidence="7">
    <location>
        <begin position="951"/>
        <end position="1040"/>
    </location>
</feature>
<dbReference type="InterPro" id="IPR019734">
    <property type="entry name" value="TPR_rpt"/>
</dbReference>
<dbReference type="GO" id="GO:0016887">
    <property type="term" value="F:ATP hydrolysis activity"/>
    <property type="evidence" value="ECO:0007669"/>
    <property type="project" value="InterPro"/>
</dbReference>
<dbReference type="InterPro" id="IPR003593">
    <property type="entry name" value="AAA+_ATPase"/>
</dbReference>
<dbReference type="Gene3D" id="1.25.40.10">
    <property type="entry name" value="Tetratricopeptide repeat domain"/>
    <property type="match status" value="1"/>
</dbReference>
<dbReference type="SMART" id="SM00382">
    <property type="entry name" value="AAA"/>
    <property type="match status" value="2"/>
</dbReference>
<evidence type="ECO:0000256" key="4">
    <source>
        <dbReference type="ARBA" id="ARBA00023186"/>
    </source>
</evidence>
<protein>
    <submittedName>
        <fullName evidence="8">Uncharacterized protein</fullName>
    </submittedName>
</protein>
<evidence type="ECO:0000313" key="9">
    <source>
        <dbReference type="Proteomes" id="UP000179266"/>
    </source>
</evidence>
<dbReference type="PRINTS" id="PR00300">
    <property type="entry name" value="CLPPROTEASEA"/>
</dbReference>
<dbReference type="SMART" id="SM01086">
    <property type="entry name" value="ClpB_D2-small"/>
    <property type="match status" value="1"/>
</dbReference>
<keyword evidence="5" id="KW-0802">TPR repeat</keyword>
<feature type="domain" description="AAA+ ATPase" evidence="6">
    <location>
        <begin position="771"/>
        <end position="910"/>
    </location>
</feature>
<evidence type="ECO:0000256" key="5">
    <source>
        <dbReference type="PROSITE-ProRule" id="PRU00339"/>
    </source>
</evidence>
<feature type="repeat" description="TPR" evidence="5">
    <location>
        <begin position="339"/>
        <end position="372"/>
    </location>
</feature>